<dbReference type="HOGENOM" id="CLU_045519_0_0_6"/>
<dbReference type="Proteomes" id="UP000009102">
    <property type="component" value="Chromosome"/>
</dbReference>
<dbReference type="Gene3D" id="1.20.1600.10">
    <property type="entry name" value="Outer membrane efflux proteins (OEP)"/>
    <property type="match status" value="1"/>
</dbReference>
<organism evidence="2 3">
    <name type="scientific">Halothiobacillus neapolitanus (strain ATCC 23641 / DSM 15147 / CIP 104769 / NCIMB 8539 / c2)</name>
    <name type="common">Thiobacillus neapolitanus</name>
    <dbReference type="NCBI Taxonomy" id="555778"/>
    <lineage>
        <taxon>Bacteria</taxon>
        <taxon>Pseudomonadati</taxon>
        <taxon>Pseudomonadota</taxon>
        <taxon>Gammaproteobacteria</taxon>
        <taxon>Chromatiales</taxon>
        <taxon>Halothiobacillaceae</taxon>
        <taxon>Halothiobacillus</taxon>
    </lineage>
</organism>
<dbReference type="STRING" id="555778.Hneap_0206"/>
<comment type="similarity">
    <text evidence="1">Belongs to the outer membrane factor (OMF) (TC 1.B.17) family.</text>
</comment>
<dbReference type="eggNOG" id="COG1538">
    <property type="taxonomic scope" value="Bacteria"/>
</dbReference>
<keyword evidence="3" id="KW-1185">Reference proteome</keyword>
<dbReference type="AlphaFoldDB" id="D0KWS2"/>
<dbReference type="RefSeq" id="WP_012823105.1">
    <property type="nucleotide sequence ID" value="NC_013422.1"/>
</dbReference>
<dbReference type="KEGG" id="hna:Hneap_0206"/>
<reference evidence="2 3" key="1">
    <citation type="submission" date="2009-10" db="EMBL/GenBank/DDBJ databases">
        <title>Complete sequence of Halothiobacillus neapolitanus c2.</title>
        <authorList>
            <consortium name="US DOE Joint Genome Institute"/>
            <person name="Lucas S."/>
            <person name="Copeland A."/>
            <person name="Lapidus A."/>
            <person name="Glavina del Rio T."/>
            <person name="Tice H."/>
            <person name="Bruce D."/>
            <person name="Goodwin L."/>
            <person name="Pitluck S."/>
            <person name="Davenport K."/>
            <person name="Brettin T."/>
            <person name="Detter J.C."/>
            <person name="Han C."/>
            <person name="Tapia R."/>
            <person name="Larimer F."/>
            <person name="Land M."/>
            <person name="Hauser L."/>
            <person name="Kyrpides N."/>
            <person name="Mikhailova N."/>
            <person name="Kerfeld C."/>
            <person name="Cannon G."/>
            <person name="Heinhort S."/>
        </authorList>
    </citation>
    <scope>NUCLEOTIDE SEQUENCE [LARGE SCALE GENOMIC DNA]</scope>
    <source>
        <strain evidence="3">ATCC 23641 / c2</strain>
    </source>
</reference>
<evidence type="ECO:0000256" key="1">
    <source>
        <dbReference type="ARBA" id="ARBA00007613"/>
    </source>
</evidence>
<dbReference type="SUPFAM" id="SSF56954">
    <property type="entry name" value="Outer membrane efflux proteins (OEP)"/>
    <property type="match status" value="1"/>
</dbReference>
<accession>D0KWS2</accession>
<protein>
    <submittedName>
        <fullName evidence="2">Outer membrane efflux protein</fullName>
    </submittedName>
</protein>
<gene>
    <name evidence="2" type="ordered locus">Hneap_0206</name>
</gene>
<dbReference type="InterPro" id="IPR003423">
    <property type="entry name" value="OMP_efflux"/>
</dbReference>
<name>D0KWS2_HALNC</name>
<proteinExistence type="inferred from homology"/>
<sequence length="454" mass="50004">MSFLIKSTQPAKSGVSFAPSIPPGRKGLGLALIINLSLTLLSGTAWAAAPPQTEPAQKTWAQLINQTEQRIEQNLVTEADRVRFESEQARANGILAGAPVVDGLYRSDRLMSDFGANEMEIGVRLPLRRFGQSDAWRALAEQSALSAKTRTEANRLILLGDLRQMAWDWRRAEVELSTAKERNRIMQRDLAAVTKQLKHGEAAEVDRMSVESRALAVQEAVTAAQMQLDTIQTRWQQLTGTSQLPLDLGQVTPTEQALLNNPELNTPDGLLAQQPLLRQMASEVGMSTARIEAERAAGAGTPEIGLGVKRDRGDRGVPYDNSLQLTLSIPFGGQKYRDPALAEMAQQRATAQVALIKNTQQILGEVMALRQRIAAWPSRLTQLDRRAALSEKTLTLKQKALRLGELDWTRLLDFEREAADARLQARLAHIAYQADQSSLKQTLGLMPAANRDSQ</sequence>
<dbReference type="EMBL" id="CP001801">
    <property type="protein sequence ID" value="ACX95069.1"/>
    <property type="molecule type" value="Genomic_DNA"/>
</dbReference>
<dbReference type="GO" id="GO:0015562">
    <property type="term" value="F:efflux transmembrane transporter activity"/>
    <property type="evidence" value="ECO:0007669"/>
    <property type="project" value="InterPro"/>
</dbReference>
<dbReference type="Pfam" id="PF02321">
    <property type="entry name" value="OEP"/>
    <property type="match status" value="1"/>
</dbReference>
<evidence type="ECO:0000313" key="2">
    <source>
        <dbReference type="EMBL" id="ACX95069.1"/>
    </source>
</evidence>
<evidence type="ECO:0000313" key="3">
    <source>
        <dbReference type="Proteomes" id="UP000009102"/>
    </source>
</evidence>